<reference evidence="1" key="1">
    <citation type="journal article" date="2020" name="Nature">
        <title>Giant virus diversity and host interactions through global metagenomics.</title>
        <authorList>
            <person name="Schulz F."/>
            <person name="Roux S."/>
            <person name="Paez-Espino D."/>
            <person name="Jungbluth S."/>
            <person name="Walsh D.A."/>
            <person name="Denef V.J."/>
            <person name="McMahon K.D."/>
            <person name="Konstantinidis K.T."/>
            <person name="Eloe-Fadrosh E.A."/>
            <person name="Kyrpides N.C."/>
            <person name="Woyke T."/>
        </authorList>
    </citation>
    <scope>NUCLEOTIDE SEQUENCE</scope>
    <source>
        <strain evidence="1">GVMAG-M-3300023174-131</strain>
    </source>
</reference>
<evidence type="ECO:0000313" key="1">
    <source>
        <dbReference type="EMBL" id="QHT13118.1"/>
    </source>
</evidence>
<sequence length="99" mass="11711">MDIKNIIIFITVFLLVMWLQHNDDLKFENIKKRESLYDKVKIPLISALFVVVLKDLDYKECINSMQSIMIFKVPEDLNTVKPTINKDVFNDIYTEPPDF</sequence>
<protein>
    <submittedName>
        <fullName evidence="1">Uncharacterized protein</fullName>
    </submittedName>
</protein>
<name>A0A6C0D8K2_9ZZZZ</name>
<dbReference type="AlphaFoldDB" id="A0A6C0D8K2"/>
<organism evidence="1">
    <name type="scientific">viral metagenome</name>
    <dbReference type="NCBI Taxonomy" id="1070528"/>
    <lineage>
        <taxon>unclassified sequences</taxon>
        <taxon>metagenomes</taxon>
        <taxon>organismal metagenomes</taxon>
    </lineage>
</organism>
<accession>A0A6C0D8K2</accession>
<dbReference type="EMBL" id="MN739563">
    <property type="protein sequence ID" value="QHT13118.1"/>
    <property type="molecule type" value="Genomic_DNA"/>
</dbReference>
<proteinExistence type="predicted"/>